<dbReference type="Gene3D" id="3.90.70.10">
    <property type="entry name" value="Cysteine proteinases"/>
    <property type="match status" value="1"/>
</dbReference>
<dbReference type="SUPFAM" id="SSF54001">
    <property type="entry name" value="Cysteine proteinases"/>
    <property type="match status" value="1"/>
</dbReference>
<dbReference type="Pfam" id="PF00112">
    <property type="entry name" value="Peptidase_C1"/>
    <property type="match status" value="1"/>
</dbReference>
<keyword evidence="4" id="KW-1185">Reference proteome</keyword>
<feature type="domain" description="Peptidase C1A papain C-terminal" evidence="2">
    <location>
        <begin position="3"/>
        <end position="133"/>
    </location>
</feature>
<organism evidence="3 4">
    <name type="scientific">Digitaria exilis</name>
    <dbReference type="NCBI Taxonomy" id="1010633"/>
    <lineage>
        <taxon>Eukaryota</taxon>
        <taxon>Viridiplantae</taxon>
        <taxon>Streptophyta</taxon>
        <taxon>Embryophyta</taxon>
        <taxon>Tracheophyta</taxon>
        <taxon>Spermatophyta</taxon>
        <taxon>Magnoliopsida</taxon>
        <taxon>Liliopsida</taxon>
        <taxon>Poales</taxon>
        <taxon>Poaceae</taxon>
        <taxon>PACMAD clade</taxon>
        <taxon>Panicoideae</taxon>
        <taxon>Panicodae</taxon>
        <taxon>Paniceae</taxon>
        <taxon>Anthephorinae</taxon>
        <taxon>Digitaria</taxon>
    </lineage>
</organism>
<dbReference type="SMART" id="SM00645">
    <property type="entry name" value="Pept_C1"/>
    <property type="match status" value="1"/>
</dbReference>
<dbReference type="InterPro" id="IPR038765">
    <property type="entry name" value="Papain-like_cys_pep_sf"/>
</dbReference>
<dbReference type="OrthoDB" id="1430743at2759"/>
<gene>
    <name evidence="3" type="ORF">HU200_038749</name>
</gene>
<evidence type="ECO:0000313" key="3">
    <source>
        <dbReference type="EMBL" id="KAF8693360.1"/>
    </source>
</evidence>
<proteinExistence type="inferred from homology"/>
<dbReference type="GO" id="GO:0008234">
    <property type="term" value="F:cysteine-type peptidase activity"/>
    <property type="evidence" value="ECO:0007669"/>
    <property type="project" value="InterPro"/>
</dbReference>
<dbReference type="Proteomes" id="UP000636709">
    <property type="component" value="Unassembled WGS sequence"/>
</dbReference>
<dbReference type="EMBL" id="JACEFO010001924">
    <property type="protein sequence ID" value="KAF8693360.1"/>
    <property type="molecule type" value="Genomic_DNA"/>
</dbReference>
<evidence type="ECO:0000256" key="1">
    <source>
        <dbReference type="ARBA" id="ARBA00008455"/>
    </source>
</evidence>
<dbReference type="InterPro" id="IPR000668">
    <property type="entry name" value="Peptidase_C1A_C"/>
</dbReference>
<evidence type="ECO:0000313" key="4">
    <source>
        <dbReference type="Proteomes" id="UP000636709"/>
    </source>
</evidence>
<dbReference type="GO" id="GO:0006508">
    <property type="term" value="P:proteolysis"/>
    <property type="evidence" value="ECO:0007669"/>
    <property type="project" value="InterPro"/>
</dbReference>
<dbReference type="PANTHER" id="PTHR12411">
    <property type="entry name" value="CYSTEINE PROTEASE FAMILY C1-RELATED"/>
    <property type="match status" value="1"/>
</dbReference>
<comment type="caution">
    <text evidence="3">The sequence shown here is derived from an EMBL/GenBank/DDBJ whole genome shotgun (WGS) entry which is preliminary data.</text>
</comment>
<evidence type="ECO:0000259" key="2">
    <source>
        <dbReference type="SMART" id="SM00645"/>
    </source>
</evidence>
<comment type="similarity">
    <text evidence="1">Belongs to the peptidase C1 family.</text>
</comment>
<dbReference type="AlphaFoldDB" id="A0A835BBS5"/>
<dbReference type="InterPro" id="IPR013128">
    <property type="entry name" value="Peptidase_C1A"/>
</dbReference>
<protein>
    <recommendedName>
        <fullName evidence="2">Peptidase C1A papain C-terminal domain-containing protein</fullName>
    </recommendedName>
</protein>
<reference evidence="3" key="1">
    <citation type="submission" date="2020-07" db="EMBL/GenBank/DDBJ databases">
        <title>Genome sequence and genetic diversity analysis of an under-domesticated orphan crop, white fonio (Digitaria exilis).</title>
        <authorList>
            <person name="Bennetzen J.L."/>
            <person name="Chen S."/>
            <person name="Ma X."/>
            <person name="Wang X."/>
            <person name="Yssel A.E.J."/>
            <person name="Chaluvadi S.R."/>
            <person name="Johnson M."/>
            <person name="Gangashetty P."/>
            <person name="Hamidou F."/>
            <person name="Sanogo M.D."/>
            <person name="Zwaenepoel A."/>
            <person name="Wallace J."/>
            <person name="Van De Peer Y."/>
            <person name="Van Deynze A."/>
        </authorList>
    </citation>
    <scope>NUCLEOTIDE SEQUENCE</scope>
    <source>
        <tissue evidence="3">Leaves</tissue>
    </source>
</reference>
<sequence>MMDDAFTFIAQNSGIDTDGDYPYTARDRKCDLVKKARRVVSIDGFEDVPHNDEKSLQKAVVHQPVTTAIEAGGREFQLYESGVFTRRCGTLLDHGVLEVRYAARRTARVTGWRGRLHQNGVQRQLAMEASYTVPVVVIAEVEITATRNGAASGDGTRGTGWRGWDRGAISKNILPIFLVIGWGSNGSK</sequence>
<name>A0A835BBS5_9POAL</name>
<accession>A0A835BBS5</accession>